<dbReference type="EMBL" id="QRXR01000034">
    <property type="protein sequence ID" value="RGU19851.1"/>
    <property type="molecule type" value="Genomic_DNA"/>
</dbReference>
<reference evidence="5 6" key="2">
    <citation type="submission" date="2018-08" db="EMBL/GenBank/DDBJ databases">
        <title>A genome reference for cultivated species of the human gut microbiota.</title>
        <authorList>
            <person name="Zou Y."/>
            <person name="Xue W."/>
            <person name="Luo G."/>
        </authorList>
    </citation>
    <scope>NUCLEOTIDE SEQUENCE [LARGE SCALE GENOMIC DNA]</scope>
    <source>
        <strain evidence="3 6">AF17-27</strain>
        <strain evidence="2 5">OM08-12AT</strain>
    </source>
</reference>
<proteinExistence type="predicted"/>
<organism evidence="1 4">
    <name type="scientific">Agathobacter rectalis</name>
    <dbReference type="NCBI Taxonomy" id="39491"/>
    <lineage>
        <taxon>Bacteria</taxon>
        <taxon>Bacillati</taxon>
        <taxon>Bacillota</taxon>
        <taxon>Clostridia</taxon>
        <taxon>Lachnospirales</taxon>
        <taxon>Lachnospiraceae</taxon>
        <taxon>Agathobacter</taxon>
    </lineage>
</organism>
<sequence>MIKIYVDASSAKRVDIIIKHYTDFMGIVDGYTEGLRYMIECEKESNSHQEMGDLGIRVQTGGTTSDPTAKKAIRNVMTLEALINCDFSGDVMEGVNRAEEFIRDAYLLRDMRKDYDLFNRQLSILGTEKETFEKYLRREKSLDDIAEEHGITYESAQQKIHKIRTRVKKQVVGFMDGKMGGIA</sequence>
<dbReference type="Proteomes" id="UP000095384">
    <property type="component" value="Unassembled WGS sequence"/>
</dbReference>
<evidence type="ECO:0000313" key="3">
    <source>
        <dbReference type="EMBL" id="RGU19851.1"/>
    </source>
</evidence>
<gene>
    <name evidence="3" type="ORF">DWW89_14805</name>
    <name evidence="2" type="ORF">DXC13_14625</name>
    <name evidence="1" type="ORF">ERS852417_02580</name>
</gene>
<dbReference type="EMBL" id="QSTI01000037">
    <property type="protein sequence ID" value="RGM44051.1"/>
    <property type="molecule type" value="Genomic_DNA"/>
</dbReference>
<reference evidence="1 4" key="1">
    <citation type="submission" date="2015-09" db="EMBL/GenBank/DDBJ databases">
        <authorList>
            <consortium name="Pathogen Informatics"/>
        </authorList>
    </citation>
    <scope>NUCLEOTIDE SEQUENCE [LARGE SCALE GENOMIC DNA]</scope>
    <source>
        <strain evidence="1 4">2789STDY5608860</strain>
    </source>
</reference>
<dbReference type="EMBL" id="CYYW01000023">
    <property type="protein sequence ID" value="CUO56033.1"/>
    <property type="molecule type" value="Genomic_DNA"/>
</dbReference>
<dbReference type="AlphaFoldDB" id="A0A174G0L6"/>
<evidence type="ECO:0000313" key="5">
    <source>
        <dbReference type="Proteomes" id="UP000260717"/>
    </source>
</evidence>
<evidence type="ECO:0000313" key="1">
    <source>
        <dbReference type="EMBL" id="CUO56033.1"/>
    </source>
</evidence>
<name>A0A174G0L6_9FIRM</name>
<protein>
    <submittedName>
        <fullName evidence="2">Sigma-70 family RNA polymerase sigma factor</fullName>
    </submittedName>
</protein>
<accession>A0A174G0L6</accession>
<dbReference type="Proteomes" id="UP000260717">
    <property type="component" value="Unassembled WGS sequence"/>
</dbReference>
<dbReference type="Proteomes" id="UP000283765">
    <property type="component" value="Unassembled WGS sequence"/>
</dbReference>
<evidence type="ECO:0000313" key="4">
    <source>
        <dbReference type="Proteomes" id="UP000095384"/>
    </source>
</evidence>
<evidence type="ECO:0000313" key="6">
    <source>
        <dbReference type="Proteomes" id="UP000283765"/>
    </source>
</evidence>
<evidence type="ECO:0000313" key="2">
    <source>
        <dbReference type="EMBL" id="RGM44051.1"/>
    </source>
</evidence>
<dbReference type="RefSeq" id="WP_055224945.1">
    <property type="nucleotide sequence ID" value="NZ_CYYW01000023.1"/>
</dbReference>